<dbReference type="KEGG" id="cvr:CHLNCDRAFT_138438"/>
<evidence type="ECO:0000313" key="2">
    <source>
        <dbReference type="Proteomes" id="UP000008141"/>
    </source>
</evidence>
<dbReference type="EMBL" id="GL433854">
    <property type="protein sequence ID" value="EFN52793.1"/>
    <property type="molecule type" value="Genomic_DNA"/>
</dbReference>
<dbReference type="RefSeq" id="XP_005844895.1">
    <property type="nucleotide sequence ID" value="XM_005844833.1"/>
</dbReference>
<protein>
    <submittedName>
        <fullName evidence="1">Uncharacterized protein</fullName>
    </submittedName>
</protein>
<organism evidence="2">
    <name type="scientific">Chlorella variabilis</name>
    <name type="common">Green alga</name>
    <dbReference type="NCBI Taxonomy" id="554065"/>
    <lineage>
        <taxon>Eukaryota</taxon>
        <taxon>Viridiplantae</taxon>
        <taxon>Chlorophyta</taxon>
        <taxon>core chlorophytes</taxon>
        <taxon>Trebouxiophyceae</taxon>
        <taxon>Chlorellales</taxon>
        <taxon>Chlorellaceae</taxon>
        <taxon>Chlorella clade</taxon>
        <taxon>Chlorella</taxon>
    </lineage>
</organism>
<sequence length="211" mass="23028">MGRLLSICCSWGKTQEAAALLQVAAAFPQSQLAELASTGAAAGGASSDSNSGSSSNSSSAGLQIEVVEVKNTCPFGHSRRGGRLRTNEFAVADRGPRTAVPPEWVPQLQLHMLCAGTRSGLLVSRSATKGMRVFRMQRDDELLRLMLLVISRLWQQHVLPGRPPPADVYASWHEHHDMMRRIREVANEAALVVATEDMRHMPGGDSRWFLD</sequence>
<keyword evidence="2" id="KW-1185">Reference proteome</keyword>
<dbReference type="AlphaFoldDB" id="E1ZN20"/>
<name>E1ZN20_CHLVA</name>
<reference evidence="1 2" key="1">
    <citation type="journal article" date="2010" name="Plant Cell">
        <title>The Chlorella variabilis NC64A genome reveals adaptation to photosymbiosis, coevolution with viruses, and cryptic sex.</title>
        <authorList>
            <person name="Blanc G."/>
            <person name="Duncan G."/>
            <person name="Agarkova I."/>
            <person name="Borodovsky M."/>
            <person name="Gurnon J."/>
            <person name="Kuo A."/>
            <person name="Lindquist E."/>
            <person name="Lucas S."/>
            <person name="Pangilinan J."/>
            <person name="Polle J."/>
            <person name="Salamov A."/>
            <person name="Terry A."/>
            <person name="Yamada T."/>
            <person name="Dunigan D.D."/>
            <person name="Grigoriev I.V."/>
            <person name="Claverie J.M."/>
            <person name="Van Etten J.L."/>
        </authorList>
    </citation>
    <scope>NUCLEOTIDE SEQUENCE [LARGE SCALE GENOMIC DNA]</scope>
    <source>
        <strain evidence="1 2">NC64A</strain>
    </source>
</reference>
<dbReference type="PANTHER" id="PTHR46609">
    <property type="entry name" value="EXONUCLEASE, PHAGE-TYPE/RECB, C-TERMINAL DOMAIN-CONTAINING PROTEIN"/>
    <property type="match status" value="1"/>
</dbReference>
<gene>
    <name evidence="1" type="ORF">CHLNCDRAFT_138438</name>
</gene>
<dbReference type="InParanoid" id="E1ZN20"/>
<dbReference type="InterPro" id="IPR011604">
    <property type="entry name" value="PDDEXK-like_dom_sf"/>
</dbReference>
<dbReference type="STRING" id="554065.E1ZN20"/>
<accession>E1ZN20</accession>
<dbReference type="OMA" id="YASWHEH"/>
<dbReference type="GeneID" id="17352213"/>
<dbReference type="Gene3D" id="3.90.320.10">
    <property type="match status" value="1"/>
</dbReference>
<dbReference type="OrthoDB" id="535128at2759"/>
<dbReference type="PANTHER" id="PTHR46609:SF6">
    <property type="entry name" value="EXONUCLEASE, PHAGE-TYPE_RECB, C-TERMINAL DOMAIN-CONTAINING PROTEIN-RELATED"/>
    <property type="match status" value="1"/>
</dbReference>
<evidence type="ECO:0000313" key="1">
    <source>
        <dbReference type="EMBL" id="EFN52793.1"/>
    </source>
</evidence>
<dbReference type="Proteomes" id="UP000008141">
    <property type="component" value="Unassembled WGS sequence"/>
</dbReference>
<dbReference type="InterPro" id="IPR051703">
    <property type="entry name" value="NF-kappa-B_Signaling_Reg"/>
</dbReference>
<dbReference type="eggNOG" id="ENOG502S4FM">
    <property type="taxonomic scope" value="Eukaryota"/>
</dbReference>
<proteinExistence type="predicted"/>